<name>A0A914R936_9BILA</name>
<proteinExistence type="predicted"/>
<sequence length="156" mass="18052">MYGVGLLDANENVSPRGIVERNAGPVQLVVAMKIRNLLQLKHEKIFMTSQEPLHEDVEKKFLSENDIHIFEKEYFHVKDFNEHVAYKPNSTKIKSKLFNSFCEFHKEFADNCDHLLQTKRSKPSKLVSTDVATSEQSDIVYSQLSQIRKLNQTIDL</sequence>
<dbReference type="WBParaSite" id="PDA_v2.g812.t1">
    <property type="protein sequence ID" value="PDA_v2.g812.t1"/>
    <property type="gene ID" value="PDA_v2.g812"/>
</dbReference>
<protein>
    <submittedName>
        <fullName evidence="2">Uncharacterized protein</fullName>
    </submittedName>
</protein>
<keyword evidence="1" id="KW-1185">Reference proteome</keyword>
<organism evidence="1 2">
    <name type="scientific">Panagrolaimus davidi</name>
    <dbReference type="NCBI Taxonomy" id="227884"/>
    <lineage>
        <taxon>Eukaryota</taxon>
        <taxon>Metazoa</taxon>
        <taxon>Ecdysozoa</taxon>
        <taxon>Nematoda</taxon>
        <taxon>Chromadorea</taxon>
        <taxon>Rhabditida</taxon>
        <taxon>Tylenchina</taxon>
        <taxon>Panagrolaimomorpha</taxon>
        <taxon>Panagrolaimoidea</taxon>
        <taxon>Panagrolaimidae</taxon>
        <taxon>Panagrolaimus</taxon>
    </lineage>
</organism>
<dbReference type="Proteomes" id="UP000887578">
    <property type="component" value="Unplaced"/>
</dbReference>
<dbReference type="AlphaFoldDB" id="A0A914R936"/>
<accession>A0A914R936</accession>
<evidence type="ECO:0000313" key="2">
    <source>
        <dbReference type="WBParaSite" id="PDA_v2.g812.t1"/>
    </source>
</evidence>
<evidence type="ECO:0000313" key="1">
    <source>
        <dbReference type="Proteomes" id="UP000887578"/>
    </source>
</evidence>
<reference evidence="2" key="1">
    <citation type="submission" date="2022-11" db="UniProtKB">
        <authorList>
            <consortium name="WormBaseParasite"/>
        </authorList>
    </citation>
    <scope>IDENTIFICATION</scope>
</reference>